<feature type="transmembrane region" description="Helical" evidence="1">
    <location>
        <begin position="116"/>
        <end position="140"/>
    </location>
</feature>
<dbReference type="KEGG" id="psu:Psesu_2627"/>
<dbReference type="RefSeq" id="WP_013536283.1">
    <property type="nucleotide sequence ID" value="NC_014924.1"/>
</dbReference>
<sequence length="351" mass="38113">MLRLGKGVFGAIAGAAAFGMLVMWLDWVQQRSAGVALPFPTLVRLAACAATFGLALLGVHWMSRRQQAADALELQQVREGRGFEADGGATWFLFAVPACLVAGAGGGWALRHGAAAMAVLALALLLVFLVLGWHIAQLMLRPGPMLRMDRLGITSAQYGRIPWREVVGIELHQMHARGATLHVLRLCVRDPGRYLLRAPAPTRWLHGRRLRAARVGALPIALNLLDKDAGLVHQCALALRRQDPSPFVPGWNARMEASEVEAILEQRGLDEERERIILELQSLGEDGVELPAHLTGRMAAHRARSEAAQPLLRQALAAHVRRTRSDARAMRIAMIGLVGLVVLAVALRLAG</sequence>
<feature type="transmembrane region" description="Helical" evidence="1">
    <location>
        <begin position="7"/>
        <end position="25"/>
    </location>
</feature>
<dbReference type="Proteomes" id="UP000008632">
    <property type="component" value="Chromosome"/>
</dbReference>
<evidence type="ECO:0000256" key="1">
    <source>
        <dbReference type="SAM" id="Phobius"/>
    </source>
</evidence>
<protein>
    <recommendedName>
        <fullName evidence="4">Transmembrane protein</fullName>
    </recommendedName>
</protein>
<dbReference type="AlphaFoldDB" id="E6WWI0"/>
<evidence type="ECO:0008006" key="4">
    <source>
        <dbReference type="Google" id="ProtNLM"/>
    </source>
</evidence>
<dbReference type="OrthoDB" id="5990107at2"/>
<organism evidence="2 3">
    <name type="scientific">Pseudoxanthomonas suwonensis (strain 11-1)</name>
    <dbReference type="NCBI Taxonomy" id="743721"/>
    <lineage>
        <taxon>Bacteria</taxon>
        <taxon>Pseudomonadati</taxon>
        <taxon>Pseudomonadota</taxon>
        <taxon>Gammaproteobacteria</taxon>
        <taxon>Lysobacterales</taxon>
        <taxon>Lysobacteraceae</taxon>
        <taxon>Pseudoxanthomonas</taxon>
    </lineage>
</organism>
<gene>
    <name evidence="2" type="ordered locus">Psesu_2627</name>
</gene>
<name>E6WWI0_PSEUU</name>
<evidence type="ECO:0000313" key="3">
    <source>
        <dbReference type="Proteomes" id="UP000008632"/>
    </source>
</evidence>
<feature type="transmembrane region" description="Helical" evidence="1">
    <location>
        <begin position="91"/>
        <end position="110"/>
    </location>
</feature>
<keyword evidence="1" id="KW-1133">Transmembrane helix</keyword>
<feature type="transmembrane region" description="Helical" evidence="1">
    <location>
        <begin position="37"/>
        <end position="59"/>
    </location>
</feature>
<keyword evidence="1" id="KW-0472">Membrane</keyword>
<proteinExistence type="predicted"/>
<dbReference type="eggNOG" id="ENOG5031FM6">
    <property type="taxonomic scope" value="Bacteria"/>
</dbReference>
<accession>E6WWI0</accession>
<keyword evidence="3" id="KW-1185">Reference proteome</keyword>
<dbReference type="HOGENOM" id="CLU_789569_0_0_6"/>
<feature type="transmembrane region" description="Helical" evidence="1">
    <location>
        <begin position="329"/>
        <end position="350"/>
    </location>
</feature>
<dbReference type="EMBL" id="CP002446">
    <property type="protein sequence ID" value="ADV28457.1"/>
    <property type="molecule type" value="Genomic_DNA"/>
</dbReference>
<evidence type="ECO:0000313" key="2">
    <source>
        <dbReference type="EMBL" id="ADV28457.1"/>
    </source>
</evidence>
<keyword evidence="1" id="KW-0812">Transmembrane</keyword>
<reference evidence="2 3" key="1">
    <citation type="submission" date="2011-01" db="EMBL/GenBank/DDBJ databases">
        <title>Complete sequence of Pseudoxanthomonas suwonensis 11-1.</title>
        <authorList>
            <consortium name="US DOE Joint Genome Institute"/>
            <person name="Lucas S."/>
            <person name="Copeland A."/>
            <person name="Lapidus A."/>
            <person name="Cheng J.-F."/>
            <person name="Goodwin L."/>
            <person name="Pitluck S."/>
            <person name="Teshima H."/>
            <person name="Detter J.C."/>
            <person name="Han C."/>
            <person name="Tapia R."/>
            <person name="Land M."/>
            <person name="Hauser L."/>
            <person name="Kyrpides N."/>
            <person name="Ivanova N."/>
            <person name="Ovchinnikova G."/>
            <person name="Siebers A.K."/>
            <person name="Allgaier M."/>
            <person name="Thelen M.P."/>
            <person name="Hugenholtz P."/>
            <person name="Gladden J."/>
            <person name="Woyke T."/>
        </authorList>
    </citation>
    <scope>NUCLEOTIDE SEQUENCE [LARGE SCALE GENOMIC DNA]</scope>
    <source>
        <strain evidence="3">11-1</strain>
    </source>
</reference>